<feature type="region of interest" description="Disordered" evidence="1">
    <location>
        <begin position="1"/>
        <end position="55"/>
    </location>
</feature>
<feature type="compositionally biased region" description="Pro residues" evidence="1">
    <location>
        <begin position="1"/>
        <end position="11"/>
    </location>
</feature>
<name>A0A7W9MX61_9ACTN</name>
<evidence type="ECO:0000313" key="3">
    <source>
        <dbReference type="Proteomes" id="UP000549971"/>
    </source>
</evidence>
<comment type="caution">
    <text evidence="2">The sequence shown here is derived from an EMBL/GenBank/DDBJ whole genome shotgun (WGS) entry which is preliminary data.</text>
</comment>
<dbReference type="EMBL" id="JACHMY010000001">
    <property type="protein sequence ID" value="MBB5838758.1"/>
    <property type="molecule type" value="Genomic_DNA"/>
</dbReference>
<accession>A0A7W9MX61</accession>
<organism evidence="2 3">
    <name type="scientific">Kribbella italica</name>
    <dbReference type="NCBI Taxonomy" id="1540520"/>
    <lineage>
        <taxon>Bacteria</taxon>
        <taxon>Bacillati</taxon>
        <taxon>Actinomycetota</taxon>
        <taxon>Actinomycetes</taxon>
        <taxon>Propionibacteriales</taxon>
        <taxon>Kribbellaceae</taxon>
        <taxon>Kribbella</taxon>
    </lineage>
</organism>
<dbReference type="AlphaFoldDB" id="A0A7W9MX61"/>
<evidence type="ECO:0000313" key="2">
    <source>
        <dbReference type="EMBL" id="MBB5838758.1"/>
    </source>
</evidence>
<proteinExistence type="predicted"/>
<evidence type="ECO:0000256" key="1">
    <source>
        <dbReference type="SAM" id="MobiDB-lite"/>
    </source>
</evidence>
<feature type="compositionally biased region" description="Low complexity" evidence="1">
    <location>
        <begin position="21"/>
        <end position="48"/>
    </location>
</feature>
<keyword evidence="3" id="KW-1185">Reference proteome</keyword>
<dbReference type="Proteomes" id="UP000549971">
    <property type="component" value="Unassembled WGS sequence"/>
</dbReference>
<reference evidence="2 3" key="1">
    <citation type="submission" date="2020-08" db="EMBL/GenBank/DDBJ databases">
        <title>Sequencing the genomes of 1000 actinobacteria strains.</title>
        <authorList>
            <person name="Klenk H.-P."/>
        </authorList>
    </citation>
    <scope>NUCLEOTIDE SEQUENCE [LARGE SCALE GENOMIC DNA]</scope>
    <source>
        <strain evidence="2 3">DSM 28967</strain>
    </source>
</reference>
<gene>
    <name evidence="2" type="ORF">HDA39_005492</name>
</gene>
<protein>
    <submittedName>
        <fullName evidence="2">Uncharacterized protein</fullName>
    </submittedName>
</protein>
<sequence length="55" mass="5672">MDHPDPVPPAETAPHSAVPLEAEQAGPTEAPPAAEETAEPQSSSSPTSRDGWVQI</sequence>